<feature type="compositionally biased region" description="Polar residues" evidence="4">
    <location>
        <begin position="921"/>
        <end position="935"/>
    </location>
</feature>
<keyword evidence="3" id="KW-0949">S-adenosyl-L-methionine</keyword>
<reference evidence="6 7" key="1">
    <citation type="journal article" name="Sci. Rep.">
        <title>Telomere-to-telomere assembled and centromere annotated genomes of the two main subspecies of the button mushroom Agaricus bisporus reveal especially polymorphic chromosome ends.</title>
        <authorList>
            <person name="Sonnenberg A.S.M."/>
            <person name="Sedaghat-Telgerd N."/>
            <person name="Lavrijssen B."/>
            <person name="Ohm R.A."/>
            <person name="Hendrickx P.M."/>
            <person name="Scholtmeijer K."/>
            <person name="Baars J.J.P."/>
            <person name="van Peer A."/>
        </authorList>
    </citation>
    <scope>NUCLEOTIDE SEQUENCE [LARGE SCALE GENOMIC DNA]</scope>
    <source>
        <strain evidence="6 7">H119_p4</strain>
    </source>
</reference>
<feature type="compositionally biased region" description="Low complexity" evidence="4">
    <location>
        <begin position="806"/>
        <end position="818"/>
    </location>
</feature>
<feature type="region of interest" description="Disordered" evidence="4">
    <location>
        <begin position="335"/>
        <end position="361"/>
    </location>
</feature>
<feature type="region of interest" description="Disordered" evidence="4">
    <location>
        <begin position="33"/>
        <end position="56"/>
    </location>
</feature>
<evidence type="ECO:0000256" key="1">
    <source>
        <dbReference type="ARBA" id="ARBA00022603"/>
    </source>
</evidence>
<dbReference type="PROSITE" id="PS51683">
    <property type="entry name" value="SAM_OMT_II"/>
    <property type="match status" value="1"/>
</dbReference>
<keyword evidence="2" id="KW-0808">Transferase</keyword>
<feature type="compositionally biased region" description="Basic and acidic residues" evidence="4">
    <location>
        <begin position="637"/>
        <end position="646"/>
    </location>
</feature>
<dbReference type="SUPFAM" id="SSF53335">
    <property type="entry name" value="S-adenosyl-L-methionine-dependent methyltransferases"/>
    <property type="match status" value="1"/>
</dbReference>
<dbReference type="InterPro" id="IPR016461">
    <property type="entry name" value="COMT-like"/>
</dbReference>
<dbReference type="Proteomes" id="UP000629468">
    <property type="component" value="Unassembled WGS sequence"/>
</dbReference>
<dbReference type="AlphaFoldDB" id="A0A8H7C1T5"/>
<feature type="region of interest" description="Disordered" evidence="4">
    <location>
        <begin position="680"/>
        <end position="897"/>
    </location>
</feature>
<dbReference type="InterPro" id="IPR036390">
    <property type="entry name" value="WH_DNA-bd_sf"/>
</dbReference>
<dbReference type="Gene3D" id="3.40.50.150">
    <property type="entry name" value="Vaccinia Virus protein VP39"/>
    <property type="match status" value="1"/>
</dbReference>
<accession>A0A8H7C1T5</accession>
<name>A0A8H7C1T5_AGABI</name>
<feature type="compositionally biased region" description="Basic and acidic residues" evidence="4">
    <location>
        <begin position="348"/>
        <end position="361"/>
    </location>
</feature>
<feature type="domain" description="O-methyltransferase C-terminal" evidence="5">
    <location>
        <begin position="383"/>
        <end position="518"/>
    </location>
</feature>
<dbReference type="PANTHER" id="PTHR43712">
    <property type="entry name" value="PUTATIVE (AFU_ORTHOLOGUE AFUA_4G14580)-RELATED"/>
    <property type="match status" value="1"/>
</dbReference>
<comment type="caution">
    <text evidence="6">The sequence shown here is derived from an EMBL/GenBank/DDBJ whole genome shotgun (WGS) entry which is preliminary data.</text>
</comment>
<organism evidence="6 7">
    <name type="scientific">Agaricus bisporus var. burnettii</name>
    <dbReference type="NCBI Taxonomy" id="192524"/>
    <lineage>
        <taxon>Eukaryota</taxon>
        <taxon>Fungi</taxon>
        <taxon>Dikarya</taxon>
        <taxon>Basidiomycota</taxon>
        <taxon>Agaricomycotina</taxon>
        <taxon>Agaricomycetes</taxon>
        <taxon>Agaricomycetidae</taxon>
        <taxon>Agaricales</taxon>
        <taxon>Agaricineae</taxon>
        <taxon>Agaricaceae</taxon>
        <taxon>Agaricus</taxon>
    </lineage>
</organism>
<proteinExistence type="predicted"/>
<evidence type="ECO:0000256" key="2">
    <source>
        <dbReference type="ARBA" id="ARBA00022679"/>
    </source>
</evidence>
<dbReference type="InterPro" id="IPR029063">
    <property type="entry name" value="SAM-dependent_MTases_sf"/>
</dbReference>
<feature type="compositionally biased region" description="Low complexity" evidence="4">
    <location>
        <begin position="711"/>
        <end position="746"/>
    </location>
</feature>
<gene>
    <name evidence="6" type="ORF">Agabi119p4_11091</name>
</gene>
<evidence type="ECO:0000259" key="5">
    <source>
        <dbReference type="Pfam" id="PF00891"/>
    </source>
</evidence>
<evidence type="ECO:0000256" key="4">
    <source>
        <dbReference type="SAM" id="MobiDB-lite"/>
    </source>
</evidence>
<feature type="region of interest" description="Disordered" evidence="4">
    <location>
        <begin position="628"/>
        <end position="651"/>
    </location>
</feature>
<feature type="compositionally biased region" description="Pro residues" evidence="4">
    <location>
        <begin position="763"/>
        <end position="782"/>
    </location>
</feature>
<dbReference type="InterPro" id="IPR001077">
    <property type="entry name" value="COMT_C"/>
</dbReference>
<sequence length="1030" mass="111684">MTFSILRTLHGIIGEALDEIEAIYALHGSQNKSAAGKENVPDQASRPPSGRSDRTYHRPALSINSLSNVYASPPPSPCVKTDASYHSFPLDFPSLDACCDPSSLSEMLTQNPDVIAAINRIIAACGQMTATVQTPFLTICDATMSYHLPSCMRLFEASHTPEILREAGLAGLHVDLISEKNGVDKTKLAHTLRLLATHHIVKELSPDVFALNRISSTIDTGNSFQDIQRWTTEGITEKKYEGTSGVAAFVGLCSDEVFKSAAYMTDTYLLSRSQTTRAGTDPTKAPFCFAFGTVESQIGYFGWLDGLFGEQNLDQSFEETGLEAGQSARRLPVQRNTLPYTPGSVRPVRRDLSTSKDDPNPNRFRLERFGKAMSGTCSWETPGAILKSFDWQSLPRRSVIVDVGGGIGSTSMLLASAFSSVEDSGLDLRFIIQDRPIVVGMGEKAWAAKRPEFLENGTALFQVHDFFTPQPVKQAAVFLLRVVLHDWPDNFARRILLRLREAATPDTKLLLGEFILPLACPDETGDISLEGIQGIESALGSPPLLSNLGKASANAYWMDMTMQVVFNAQERTLREIVALAASVGWRVIRVTTCISSLFGWIVAVPTTIPSQAQYQAAPSAVHRDPAFGVHQGGEDTINERGIERSSSRCGTPTFGSRMQLSFVEEALSKFGGGILRSRKFGSARPAVSPRTSLLKQSITLKPVPPGKKKSSTLSIPPLATSPTPSSPSMKGFPSPKQPSQSPGQKSTPRRRLSFANLRSPPNNHEPPPSLPTLPSRAPPLPQSPHQRLPQKLSLAKFPGVHGQTTPSSSGSASPNSSPIRQFPEPSSPINLRQEREAPGRASAIPLRTLPPVTAGRWGEDGRETQSPPKTLQSQIRSMARRSSSAQLPTPEKSLPPLPLQAAAKIELRKRTKSVAGLFARASQNTASRASGGDSNRGNHLDSRIGVGSSRPGGHLIRSGDGISLRQSKEPDVVIPRGLPEFTSFVDADWGTSALRDKWDFEEGRKDDDRVNVLAAAAMIEKKVPRKKESP</sequence>
<protein>
    <recommendedName>
        <fullName evidence="5">O-methyltransferase C-terminal domain-containing protein</fullName>
    </recommendedName>
</protein>
<dbReference type="Gene3D" id="1.10.10.10">
    <property type="entry name" value="Winged helix-like DNA-binding domain superfamily/Winged helix DNA-binding domain"/>
    <property type="match status" value="1"/>
</dbReference>
<feature type="region of interest" description="Disordered" evidence="4">
    <location>
        <begin position="918"/>
        <end position="963"/>
    </location>
</feature>
<keyword evidence="1" id="KW-0489">Methyltransferase</keyword>
<dbReference type="GO" id="GO:0032259">
    <property type="term" value="P:methylation"/>
    <property type="evidence" value="ECO:0007669"/>
    <property type="project" value="UniProtKB-KW"/>
</dbReference>
<dbReference type="Pfam" id="PF00891">
    <property type="entry name" value="Methyltransf_2"/>
    <property type="match status" value="1"/>
</dbReference>
<feature type="compositionally biased region" description="Polar residues" evidence="4">
    <location>
        <begin position="689"/>
        <end position="699"/>
    </location>
</feature>
<evidence type="ECO:0000256" key="3">
    <source>
        <dbReference type="ARBA" id="ARBA00022691"/>
    </source>
</evidence>
<dbReference type="EMBL" id="JABXXO010000015">
    <property type="protein sequence ID" value="KAF7760415.1"/>
    <property type="molecule type" value="Genomic_DNA"/>
</dbReference>
<dbReference type="PANTHER" id="PTHR43712:SF2">
    <property type="entry name" value="O-METHYLTRANSFERASE CICE"/>
    <property type="match status" value="1"/>
</dbReference>
<dbReference type="InterPro" id="IPR036388">
    <property type="entry name" value="WH-like_DNA-bd_sf"/>
</dbReference>
<feature type="compositionally biased region" description="Polar residues" evidence="4">
    <location>
        <begin position="864"/>
        <end position="887"/>
    </location>
</feature>
<dbReference type="SUPFAM" id="SSF46785">
    <property type="entry name" value="Winged helix' DNA-binding domain"/>
    <property type="match status" value="1"/>
</dbReference>
<evidence type="ECO:0000313" key="7">
    <source>
        <dbReference type="Proteomes" id="UP000629468"/>
    </source>
</evidence>
<evidence type="ECO:0000313" key="6">
    <source>
        <dbReference type="EMBL" id="KAF7760415.1"/>
    </source>
</evidence>
<dbReference type="GO" id="GO:0008171">
    <property type="term" value="F:O-methyltransferase activity"/>
    <property type="evidence" value="ECO:0007669"/>
    <property type="project" value="InterPro"/>
</dbReference>